<reference evidence="3 4" key="1">
    <citation type="submission" date="2017-04" db="EMBL/GenBank/DDBJ databases">
        <title>Genome Sequence of the Model Brown-Rot Fungus Postia placenta SB12.</title>
        <authorList>
            <consortium name="DOE Joint Genome Institute"/>
            <person name="Gaskell J."/>
            <person name="Kersten P."/>
            <person name="Larrondo L.F."/>
            <person name="Canessa P."/>
            <person name="Martinez D."/>
            <person name="Hibbett D."/>
            <person name="Schmoll M."/>
            <person name="Kubicek C.P."/>
            <person name="Martinez A.T."/>
            <person name="Yadav J."/>
            <person name="Master E."/>
            <person name="Magnuson J.K."/>
            <person name="James T."/>
            <person name="Yaver D."/>
            <person name="Berka R."/>
            <person name="Labutti K."/>
            <person name="Lipzen A."/>
            <person name="Aerts A."/>
            <person name="Barry K."/>
            <person name="Henrissat B."/>
            <person name="Blanchette R."/>
            <person name="Grigoriev I."/>
            <person name="Cullen D."/>
        </authorList>
    </citation>
    <scope>NUCLEOTIDE SEQUENCE [LARGE SCALE GENOMIC DNA]</scope>
    <source>
        <strain evidence="3 4">MAD-698-R-SB12</strain>
    </source>
</reference>
<dbReference type="STRING" id="670580.A0A1X6MYB3"/>
<feature type="compositionally biased region" description="Low complexity" evidence="1">
    <location>
        <begin position="445"/>
        <end position="454"/>
    </location>
</feature>
<name>A0A1X6MYB3_9APHY</name>
<feature type="compositionally biased region" description="Basic and acidic residues" evidence="1">
    <location>
        <begin position="877"/>
        <end position="887"/>
    </location>
</feature>
<evidence type="ECO:0000256" key="2">
    <source>
        <dbReference type="SAM" id="SignalP"/>
    </source>
</evidence>
<dbReference type="Proteomes" id="UP000194127">
    <property type="component" value="Unassembled WGS sequence"/>
</dbReference>
<feature type="region of interest" description="Disordered" evidence="1">
    <location>
        <begin position="661"/>
        <end position="741"/>
    </location>
</feature>
<sequence>MRGAALLTATLRVLSLPTLQMLSSQQQIIQASTQQDPARVAPYLTHALAHHGQLTLIPPQNAARIRKTKKKHPATTGGKHERRVADDEPRFTTAVPPASSRRLQSAATPSRPRKQAATAQPLRPHDAVLDVLDTSVPDYPPPSFLEAISSPSPFFPASPISDTTVSLSDPTTAPSSPTISLSPTIAFPSQGSPVRSPAGVHVSPDSPTPVHRTSPASRDSDSSLEIVSMEPSQLWDADRTLGLDLAERVQRERRRHEAANTLAPSVSTRTPRPSMPYSSNPATPTTRARTCSHCGSVRPTDSEAPSHHDSDDEGDNPSVPGSPYSVLSHSQSRHLHDFIDTASAPTSPSSASPTRTAFTNMSSPWASNVTLSFFGHGHKSSQGSSPPTPSLKRKESFGVRKLFALKGKEREAQDHPIDELDSWEVVESVAENKATSDRGTPRGRASPSPAQKARPSPPPPLAFVSRQLRRGQPQVSPYVISQDAPVHLPPEKLPPPVSQAPSTQAPLSGQPKKHRRPPPPPPPRQANDITRAPIALSEKVRAAYPREKQSFTPQKKDSRIAPAAIPAAVQDACPPPPSPAVGAPAAPTLPALAIPANSCSQAIVPGATRTDTVQVSPPVSSVSQHLHTAPLDSLRNHDAHGLCRPRSSLSRDVISAPSQIECVPSVPSTPTTPTSASGHHYPGRPLPRPPHSPVVPVASEVSRVPEKYTPNPSAPPAATSTPPYAPAVVSHPPSSDLGRREDDALDQEHVPGAFEIAAPKPPPPAPVSDPPLIGVVEIERRRVLKDGRTKLKISLLGVVVEKCGICLSQFKEGETAALGPDCQHSKQEMPTSALNKTVQLDWDFIAGGVSPYILRCMRVHVCERGPHGAGRVQGPRRAQDRHPEAERNKIGQVVSQSVQFAPFNSDYAFDAQGDA</sequence>
<dbReference type="OrthoDB" id="2804635at2759"/>
<evidence type="ECO:0000313" key="4">
    <source>
        <dbReference type="Proteomes" id="UP000194127"/>
    </source>
</evidence>
<keyword evidence="2" id="KW-0732">Signal</keyword>
<dbReference type="GeneID" id="36325964"/>
<feature type="compositionally biased region" description="Low complexity" evidence="1">
    <location>
        <begin position="161"/>
        <end position="186"/>
    </location>
</feature>
<accession>A0A1X6MYB3</accession>
<feature type="region of interest" description="Disordered" evidence="1">
    <location>
        <begin position="867"/>
        <end position="887"/>
    </location>
</feature>
<feature type="compositionally biased region" description="Pro residues" evidence="1">
    <location>
        <begin position="684"/>
        <end position="693"/>
    </location>
</feature>
<feature type="compositionally biased region" description="Basic and acidic residues" evidence="1">
    <location>
        <begin position="300"/>
        <end position="310"/>
    </location>
</feature>
<feature type="region of interest" description="Disordered" evidence="1">
    <location>
        <begin position="252"/>
        <end position="331"/>
    </location>
</feature>
<feature type="region of interest" description="Disordered" evidence="1">
    <location>
        <begin position="161"/>
        <end position="225"/>
    </location>
</feature>
<dbReference type="AlphaFoldDB" id="A0A1X6MYB3"/>
<feature type="compositionally biased region" description="Polar residues" evidence="1">
    <location>
        <begin position="262"/>
        <end position="289"/>
    </location>
</feature>
<proteinExistence type="predicted"/>
<organism evidence="3 4">
    <name type="scientific">Postia placenta MAD-698-R-SB12</name>
    <dbReference type="NCBI Taxonomy" id="670580"/>
    <lineage>
        <taxon>Eukaryota</taxon>
        <taxon>Fungi</taxon>
        <taxon>Dikarya</taxon>
        <taxon>Basidiomycota</taxon>
        <taxon>Agaricomycotina</taxon>
        <taxon>Agaricomycetes</taxon>
        <taxon>Polyporales</taxon>
        <taxon>Adustoporiaceae</taxon>
        <taxon>Rhodonia</taxon>
    </lineage>
</organism>
<feature type="chain" id="PRO_5012643079" evidence="2">
    <location>
        <begin position="16"/>
        <end position="915"/>
    </location>
</feature>
<feature type="compositionally biased region" description="Basic and acidic residues" evidence="1">
    <location>
        <begin position="538"/>
        <end position="559"/>
    </location>
</feature>
<feature type="compositionally biased region" description="Pro residues" evidence="1">
    <location>
        <begin position="487"/>
        <end position="498"/>
    </location>
</feature>
<evidence type="ECO:0000256" key="1">
    <source>
        <dbReference type="SAM" id="MobiDB-lite"/>
    </source>
</evidence>
<keyword evidence="4" id="KW-1185">Reference proteome</keyword>
<feature type="compositionally biased region" description="Low complexity" evidence="1">
    <location>
        <begin position="694"/>
        <end position="722"/>
    </location>
</feature>
<evidence type="ECO:0000313" key="3">
    <source>
        <dbReference type="EMBL" id="OSX61355.1"/>
    </source>
</evidence>
<dbReference type="EMBL" id="KZ110599">
    <property type="protein sequence ID" value="OSX61355.1"/>
    <property type="molecule type" value="Genomic_DNA"/>
</dbReference>
<feature type="region of interest" description="Disordered" evidence="1">
    <location>
        <begin position="405"/>
        <end position="559"/>
    </location>
</feature>
<feature type="region of interest" description="Disordered" evidence="1">
    <location>
        <begin position="65"/>
        <end position="126"/>
    </location>
</feature>
<feature type="compositionally biased region" description="Low complexity" evidence="1">
    <location>
        <begin position="663"/>
        <end position="677"/>
    </location>
</feature>
<dbReference type="RefSeq" id="XP_024338149.1">
    <property type="nucleotide sequence ID" value="XM_024481014.1"/>
</dbReference>
<feature type="compositionally biased region" description="Basic and acidic residues" evidence="1">
    <location>
        <begin position="406"/>
        <end position="418"/>
    </location>
</feature>
<gene>
    <name evidence="3" type="ORF">POSPLADRAFT_1058267</name>
</gene>
<feature type="signal peptide" evidence="2">
    <location>
        <begin position="1"/>
        <end position="15"/>
    </location>
</feature>
<protein>
    <submittedName>
        <fullName evidence="3">Uncharacterized protein</fullName>
    </submittedName>
</protein>